<keyword evidence="2" id="KW-1185">Reference proteome</keyword>
<evidence type="ECO:0000313" key="2">
    <source>
        <dbReference type="Proteomes" id="UP001056778"/>
    </source>
</evidence>
<accession>A0ACB9TU72</accession>
<evidence type="ECO:0000313" key="1">
    <source>
        <dbReference type="EMBL" id="KAI4470394.1"/>
    </source>
</evidence>
<protein>
    <submittedName>
        <fullName evidence="1">Dehydrogenase/reductase (Sdr family) member 4</fullName>
    </submittedName>
</protein>
<dbReference type="Proteomes" id="UP001056778">
    <property type="component" value="Chromosome 1"/>
</dbReference>
<comment type="caution">
    <text evidence="1">The sequence shown here is derived from an EMBL/GenBank/DDBJ whole genome shotgun (WGS) entry which is preliminary data.</text>
</comment>
<proteinExistence type="predicted"/>
<dbReference type="EMBL" id="CM043015">
    <property type="protein sequence ID" value="KAI4470394.1"/>
    <property type="molecule type" value="Genomic_DNA"/>
</dbReference>
<name>A0ACB9TU72_HOLOL</name>
<sequence>MLIKQVDTKVVKKLTGILNTFRYVSYIPRGRLDGKVAVVTASTDGIGYGIAERLAKEGAKVVISSRKQKNVDQALEKLKSHKLDVCGLVCHVGNPEDRKRLYNEAIKQYGGINILVSNAAVNPAIGGVLELLGAYSVSKTALLALTKTAALQLANKNITVNCIAPGIVKTKFAQALTANEELEKESLGLIPMGRFGKPEDIAGAVAFLVSEDANYITGETIVVAGGSASRL</sequence>
<gene>
    <name evidence="1" type="ORF">MML48_1g01360</name>
</gene>
<organism evidence="1 2">
    <name type="scientific">Holotrichia oblita</name>
    <name type="common">Chafer beetle</name>
    <dbReference type="NCBI Taxonomy" id="644536"/>
    <lineage>
        <taxon>Eukaryota</taxon>
        <taxon>Metazoa</taxon>
        <taxon>Ecdysozoa</taxon>
        <taxon>Arthropoda</taxon>
        <taxon>Hexapoda</taxon>
        <taxon>Insecta</taxon>
        <taxon>Pterygota</taxon>
        <taxon>Neoptera</taxon>
        <taxon>Endopterygota</taxon>
        <taxon>Coleoptera</taxon>
        <taxon>Polyphaga</taxon>
        <taxon>Scarabaeiformia</taxon>
        <taxon>Scarabaeidae</taxon>
        <taxon>Melolonthinae</taxon>
        <taxon>Holotrichia</taxon>
    </lineage>
</organism>
<reference evidence="1" key="1">
    <citation type="submission" date="2022-04" db="EMBL/GenBank/DDBJ databases">
        <title>Chromosome-scale genome assembly of Holotrichia oblita Faldermann.</title>
        <authorList>
            <person name="Rongchong L."/>
        </authorList>
    </citation>
    <scope>NUCLEOTIDE SEQUENCE</scope>
    <source>
        <strain evidence="1">81SQS9</strain>
    </source>
</reference>